<gene>
    <name evidence="12" type="ORF">HGM15179_017803</name>
</gene>
<evidence type="ECO:0000256" key="11">
    <source>
        <dbReference type="RuleBase" id="RU362118"/>
    </source>
</evidence>
<dbReference type="PANTHER" id="PTHR11808">
    <property type="entry name" value="TRANS-SULFURATION ENZYME FAMILY MEMBER"/>
    <property type="match status" value="1"/>
</dbReference>
<evidence type="ECO:0000256" key="4">
    <source>
        <dbReference type="ARBA" id="ARBA00012085"/>
    </source>
</evidence>
<dbReference type="GO" id="GO:0004123">
    <property type="term" value="F:cystathionine gamma-lyase activity"/>
    <property type="evidence" value="ECO:0007669"/>
    <property type="project" value="TreeGrafter"/>
</dbReference>
<dbReference type="Pfam" id="PF01053">
    <property type="entry name" value="Cys_Met_Meta_PP"/>
    <property type="match status" value="1"/>
</dbReference>
<dbReference type="OrthoDB" id="3512640at2759"/>
<evidence type="ECO:0000256" key="2">
    <source>
        <dbReference type="ARBA" id="ARBA00005038"/>
    </source>
</evidence>
<dbReference type="GO" id="GO:0030170">
    <property type="term" value="F:pyridoxal phosphate binding"/>
    <property type="evidence" value="ECO:0007669"/>
    <property type="project" value="InterPro"/>
</dbReference>
<evidence type="ECO:0000256" key="3">
    <source>
        <dbReference type="ARBA" id="ARBA00009077"/>
    </source>
</evidence>
<dbReference type="InterPro" id="IPR015421">
    <property type="entry name" value="PyrdxlP-dep_Trfase_major"/>
</dbReference>
<evidence type="ECO:0000313" key="13">
    <source>
        <dbReference type="Proteomes" id="UP000796761"/>
    </source>
</evidence>
<sequence length="165" mass="18105">MAGKGTPGFLPPFKHFATSAIHAGQEPEQWRSGAVVPPISLSTTFKQRAPGEHTGYEYIRSGNPTRDCLEKAVATLDGAKYCLAYSSGLAALLNICHLLKTGDAVICMDDVYGGHSDVLMGLVSVNRDDLYERLKFLQNWHSDVLMGVISVNNEKLYNELKFLQS</sequence>
<accession>A0A8K1G097</accession>
<dbReference type="AlphaFoldDB" id="A0A8K1G097"/>
<dbReference type="InterPro" id="IPR015424">
    <property type="entry name" value="PyrdxlP-dep_Trfase"/>
</dbReference>
<comment type="cofactor">
    <cofactor evidence="1 11">
        <name>pyridoxal 5'-phosphate</name>
        <dbReference type="ChEBI" id="CHEBI:597326"/>
    </cofactor>
</comment>
<dbReference type="SUPFAM" id="SSF53383">
    <property type="entry name" value="PLP-dependent transferases"/>
    <property type="match status" value="1"/>
</dbReference>
<comment type="similarity">
    <text evidence="3 11">Belongs to the trans-sulfuration enzymes family.</text>
</comment>
<comment type="subunit">
    <text evidence="10">Homotetramer. Interacts with CALM in a calcium-dependent manner.</text>
</comment>
<reference evidence="12" key="1">
    <citation type="submission" date="2019-04" db="EMBL/GenBank/DDBJ databases">
        <title>Genome assembly of Zosterops borbonicus 15179.</title>
        <authorList>
            <person name="Leroy T."/>
            <person name="Anselmetti Y."/>
            <person name="Tilak M.-K."/>
            <person name="Nabholz B."/>
        </authorList>
    </citation>
    <scope>NUCLEOTIDE SEQUENCE</scope>
    <source>
        <strain evidence="12">HGM_15179</strain>
        <tissue evidence="12">Muscle</tissue>
    </source>
</reference>
<organism evidence="12 13">
    <name type="scientific">Zosterops borbonicus</name>
    <dbReference type="NCBI Taxonomy" id="364589"/>
    <lineage>
        <taxon>Eukaryota</taxon>
        <taxon>Metazoa</taxon>
        <taxon>Chordata</taxon>
        <taxon>Craniata</taxon>
        <taxon>Vertebrata</taxon>
        <taxon>Euteleostomi</taxon>
        <taxon>Archelosauria</taxon>
        <taxon>Archosauria</taxon>
        <taxon>Dinosauria</taxon>
        <taxon>Saurischia</taxon>
        <taxon>Theropoda</taxon>
        <taxon>Coelurosauria</taxon>
        <taxon>Aves</taxon>
        <taxon>Neognathae</taxon>
        <taxon>Neoaves</taxon>
        <taxon>Telluraves</taxon>
        <taxon>Australaves</taxon>
        <taxon>Passeriformes</taxon>
        <taxon>Sylvioidea</taxon>
        <taxon>Zosteropidae</taxon>
        <taxon>Zosterops</taxon>
    </lineage>
</organism>
<evidence type="ECO:0000256" key="10">
    <source>
        <dbReference type="ARBA" id="ARBA00046537"/>
    </source>
</evidence>
<dbReference type="UniPathway" id="UPA00136">
    <property type="reaction ID" value="UER00202"/>
</dbReference>
<dbReference type="GO" id="GO:0019346">
    <property type="term" value="P:transsulfuration"/>
    <property type="evidence" value="ECO:0007669"/>
    <property type="project" value="InterPro"/>
</dbReference>
<keyword evidence="13" id="KW-1185">Reference proteome</keyword>
<dbReference type="InterPro" id="IPR000277">
    <property type="entry name" value="Cys/Met-Metab_PyrdxlP-dep_enz"/>
</dbReference>
<dbReference type="Proteomes" id="UP000796761">
    <property type="component" value="Unassembled WGS sequence"/>
</dbReference>
<dbReference type="EC" id="4.4.1.1" evidence="4"/>
<dbReference type="GO" id="GO:0019343">
    <property type="term" value="P:cysteine biosynthetic process via cystathionine"/>
    <property type="evidence" value="ECO:0007669"/>
    <property type="project" value="TreeGrafter"/>
</dbReference>
<dbReference type="Gene3D" id="3.40.640.10">
    <property type="entry name" value="Type I PLP-dependent aspartate aminotransferase-like (Major domain)"/>
    <property type="match status" value="1"/>
</dbReference>
<evidence type="ECO:0000256" key="1">
    <source>
        <dbReference type="ARBA" id="ARBA00001933"/>
    </source>
</evidence>
<comment type="pathway">
    <text evidence="2">Amino-acid biosynthesis; L-cysteine biosynthesis; L-cysteine from L-homocysteine and L-serine: step 2/2.</text>
</comment>
<keyword evidence="6 11" id="KW-0663">Pyridoxal phosphate</keyword>
<dbReference type="EMBL" id="SWJQ01001105">
    <property type="protein sequence ID" value="TRZ09310.1"/>
    <property type="molecule type" value="Genomic_DNA"/>
</dbReference>
<protein>
    <recommendedName>
        <fullName evidence="5">Cystathionine gamma-lyase</fullName>
        <ecNumber evidence="4">4.4.1.1</ecNumber>
    </recommendedName>
    <alternativeName>
        <fullName evidence="9">Cysteine-protein sulfhydrase</fullName>
    </alternativeName>
    <alternativeName>
        <fullName evidence="8">Gamma-cystathionase</fullName>
    </alternativeName>
</protein>
<name>A0A8K1G097_9PASS</name>
<keyword evidence="7" id="KW-0028">Amino-acid biosynthesis</keyword>
<evidence type="ECO:0000256" key="7">
    <source>
        <dbReference type="ARBA" id="ARBA00023192"/>
    </source>
</evidence>
<proteinExistence type="inferred from homology"/>
<comment type="caution">
    <text evidence="12">The sequence shown here is derived from an EMBL/GenBank/DDBJ whole genome shotgun (WGS) entry which is preliminary data.</text>
</comment>
<evidence type="ECO:0000313" key="12">
    <source>
        <dbReference type="EMBL" id="TRZ09310.1"/>
    </source>
</evidence>
<evidence type="ECO:0000256" key="8">
    <source>
        <dbReference type="ARBA" id="ARBA00029853"/>
    </source>
</evidence>
<dbReference type="PANTHER" id="PTHR11808:SF15">
    <property type="entry name" value="CYSTATHIONINE GAMMA-LYASE"/>
    <property type="match status" value="1"/>
</dbReference>
<evidence type="ECO:0000256" key="9">
    <source>
        <dbReference type="ARBA" id="ARBA00031772"/>
    </source>
</evidence>
<evidence type="ECO:0000256" key="6">
    <source>
        <dbReference type="ARBA" id="ARBA00022898"/>
    </source>
</evidence>
<dbReference type="GO" id="GO:0005737">
    <property type="term" value="C:cytoplasm"/>
    <property type="evidence" value="ECO:0007669"/>
    <property type="project" value="TreeGrafter"/>
</dbReference>
<keyword evidence="7" id="KW-0198">Cysteine biosynthesis</keyword>
<evidence type="ECO:0000256" key="5">
    <source>
        <dbReference type="ARBA" id="ARBA00017343"/>
    </source>
</evidence>
<feature type="non-terminal residue" evidence="12">
    <location>
        <position position="165"/>
    </location>
</feature>